<evidence type="ECO:0000256" key="2">
    <source>
        <dbReference type="SAM" id="Coils"/>
    </source>
</evidence>
<dbReference type="PANTHER" id="PTHR36566:SF1">
    <property type="entry name" value="PYRIDINIUM-3,5-BISTHIOCARBOXYLIC ACID MONONUCLEOTIDE NICKEL INSERTION PROTEIN"/>
    <property type="match status" value="1"/>
</dbReference>
<keyword evidence="4" id="KW-1185">Reference proteome</keyword>
<dbReference type="InterPro" id="IPR002822">
    <property type="entry name" value="Ni_insertion"/>
</dbReference>
<dbReference type="Gene3D" id="3.30.70.1380">
    <property type="entry name" value="Transcriptional regulatory protein pf0864 domain like"/>
    <property type="match status" value="1"/>
</dbReference>
<keyword evidence="2" id="KW-0175">Coiled coil</keyword>
<dbReference type="AlphaFoldDB" id="A0A8T5URL5"/>
<proteinExistence type="predicted"/>
<evidence type="ECO:0000313" key="4">
    <source>
        <dbReference type="Proteomes" id="UP000825933"/>
    </source>
</evidence>
<evidence type="ECO:0000313" key="3">
    <source>
        <dbReference type="EMBL" id="MBZ2166408.1"/>
    </source>
</evidence>
<dbReference type="EMBL" id="JAIOUQ010000013">
    <property type="protein sequence ID" value="MBZ2166408.1"/>
    <property type="molecule type" value="Genomic_DNA"/>
</dbReference>
<gene>
    <name evidence="3" type="ORF">K8N75_10205</name>
</gene>
<feature type="coiled-coil region" evidence="2">
    <location>
        <begin position="108"/>
        <end position="135"/>
    </location>
</feature>
<evidence type="ECO:0000256" key="1">
    <source>
        <dbReference type="ARBA" id="ARBA00022596"/>
    </source>
</evidence>
<comment type="caution">
    <text evidence="3">The sequence shown here is derived from an EMBL/GenBank/DDBJ whole genome shotgun (WGS) entry which is preliminary data.</text>
</comment>
<dbReference type="RefSeq" id="WP_223791961.1">
    <property type="nucleotide sequence ID" value="NZ_JAIOUQ010000013.1"/>
</dbReference>
<sequence>MLLMITVDDLPAEGLPYIIEKTIETGAKNVHVLNAITKKGRMEYIFLVDVNKKSFEDVSSLLALELGTLGIKTLSTEHTMLPFEIISRNVTIKAKNEQYESKVQVKYLKNKDNQIISLKAEYEDIKTMANNLEDHGIIIPLSKLKTLIEAEAYKKILFDKEIVIKVD</sequence>
<accession>A0A8T5URL5</accession>
<reference evidence="4" key="1">
    <citation type="journal article" date="2022" name="Microbiol. Resour. Announc.">
        <title>Draft Genome Sequence of a Methanogenic Archaeon from West Spitsbergen Permafrost.</title>
        <authorList>
            <person name="Trubitsyn V."/>
            <person name="Rivkina E."/>
            <person name="Shcherbakova V."/>
        </authorList>
    </citation>
    <scope>NUCLEOTIDE SEQUENCE [LARGE SCALE GENOMIC DNA]</scope>
    <source>
        <strain evidence="4">VT</strain>
    </source>
</reference>
<dbReference type="PANTHER" id="PTHR36566">
    <property type="entry name" value="NICKEL INSERTION PROTEIN-RELATED"/>
    <property type="match status" value="1"/>
</dbReference>
<keyword evidence="1" id="KW-0533">Nickel</keyword>
<organism evidence="3 4">
    <name type="scientific">Methanobacterium spitsbergense</name>
    <dbReference type="NCBI Taxonomy" id="2874285"/>
    <lineage>
        <taxon>Archaea</taxon>
        <taxon>Methanobacteriati</taxon>
        <taxon>Methanobacteriota</taxon>
        <taxon>Methanomada group</taxon>
        <taxon>Methanobacteria</taxon>
        <taxon>Methanobacteriales</taxon>
        <taxon>Methanobacteriaceae</taxon>
        <taxon>Methanobacterium</taxon>
    </lineage>
</organism>
<dbReference type="Gene3D" id="3.10.20.300">
    <property type="entry name" value="mk0293 like domain"/>
    <property type="match status" value="1"/>
</dbReference>
<name>A0A8T5URL5_9EURY</name>
<protein>
    <submittedName>
        <fullName evidence="3">DUF111 family protein</fullName>
    </submittedName>
</protein>
<dbReference type="Proteomes" id="UP000825933">
    <property type="component" value="Unassembled WGS sequence"/>
</dbReference>
<dbReference type="Pfam" id="PF01969">
    <property type="entry name" value="Ni_insertion"/>
    <property type="match status" value="1"/>
</dbReference>